<protein>
    <submittedName>
        <fullName evidence="1">Unannotated protein</fullName>
    </submittedName>
</protein>
<dbReference type="SUPFAM" id="SSF53649">
    <property type="entry name" value="Alkaline phosphatase-like"/>
    <property type="match status" value="1"/>
</dbReference>
<dbReference type="InterPro" id="IPR017850">
    <property type="entry name" value="Alkaline_phosphatase_core_sf"/>
</dbReference>
<sequence>MLPPAPKDVGRLSNVFSSALASIGVTATNSLRLPQVNHSLVILIDGLGYENLKSAQGCARFLNSSPTESIRCEFPSTTATSLTGLATGTRVAEHGVLGYSVYDRSKGLAMNLLNGWANQSEAREYKRIPSLSEAVTSALVRVIGPAVYQDSGFTELTMAGADYLGEDDISERLARARKIATGKSLTYLYIPELDQLAHRFGVESQNWLNELEAIDGLIAKFALDLPAGFGVLVTADHGVIDVPSSGQVMLDDFEWYQSAVEYTAGDPRCNFIYLRAEASLDALREHLHKNFGTDAFICTVAELKASGWADWTSAAARPMAPDLVIIWQSKMVGYDRRFAKVSHLKMIGQHGAISDTETRIPLIRLGSY</sequence>
<dbReference type="AlphaFoldDB" id="A0A6J6B2S0"/>
<organism evidence="1">
    <name type="scientific">freshwater metagenome</name>
    <dbReference type="NCBI Taxonomy" id="449393"/>
    <lineage>
        <taxon>unclassified sequences</taxon>
        <taxon>metagenomes</taxon>
        <taxon>ecological metagenomes</taxon>
    </lineage>
</organism>
<dbReference type="PANTHER" id="PTHR10151:SF120">
    <property type="entry name" value="BIS(5'-ADENOSYL)-TRIPHOSPHATASE"/>
    <property type="match status" value="1"/>
</dbReference>
<dbReference type="Gene3D" id="3.40.720.10">
    <property type="entry name" value="Alkaline Phosphatase, subunit A"/>
    <property type="match status" value="1"/>
</dbReference>
<proteinExistence type="predicted"/>
<accession>A0A6J6B2S0</accession>
<name>A0A6J6B2S0_9ZZZZ</name>
<dbReference type="GO" id="GO:0016787">
    <property type="term" value="F:hydrolase activity"/>
    <property type="evidence" value="ECO:0007669"/>
    <property type="project" value="UniProtKB-ARBA"/>
</dbReference>
<dbReference type="Pfam" id="PF01663">
    <property type="entry name" value="Phosphodiest"/>
    <property type="match status" value="1"/>
</dbReference>
<dbReference type="EMBL" id="CAEZSN010000002">
    <property type="protein sequence ID" value="CAB4533281.1"/>
    <property type="molecule type" value="Genomic_DNA"/>
</dbReference>
<dbReference type="InterPro" id="IPR002591">
    <property type="entry name" value="Phosphodiest/P_Trfase"/>
</dbReference>
<dbReference type="PANTHER" id="PTHR10151">
    <property type="entry name" value="ECTONUCLEOTIDE PYROPHOSPHATASE/PHOSPHODIESTERASE"/>
    <property type="match status" value="1"/>
</dbReference>
<evidence type="ECO:0000313" key="1">
    <source>
        <dbReference type="EMBL" id="CAB4533281.1"/>
    </source>
</evidence>
<reference evidence="1" key="1">
    <citation type="submission" date="2020-05" db="EMBL/GenBank/DDBJ databases">
        <authorList>
            <person name="Chiriac C."/>
            <person name="Salcher M."/>
            <person name="Ghai R."/>
            <person name="Kavagutti S V."/>
        </authorList>
    </citation>
    <scope>NUCLEOTIDE SEQUENCE</scope>
</reference>
<gene>
    <name evidence="1" type="ORF">UFOPK1433_00038</name>
</gene>